<feature type="region of interest" description="Disordered" evidence="2">
    <location>
        <begin position="705"/>
        <end position="728"/>
    </location>
</feature>
<dbReference type="OrthoDB" id="9814800at2"/>
<dbReference type="RefSeq" id="WP_160963594.1">
    <property type="nucleotide sequence ID" value="NZ_WVUD01000051.1"/>
</dbReference>
<accession>A0A7C9IQ54</accession>
<name>A0A7C9IQ54_9BACT</name>
<evidence type="ECO:0000256" key="2">
    <source>
        <dbReference type="SAM" id="MobiDB-lite"/>
    </source>
</evidence>
<dbReference type="InterPro" id="IPR016024">
    <property type="entry name" value="ARM-type_fold"/>
</dbReference>
<dbReference type="SUPFAM" id="SSF48452">
    <property type="entry name" value="TPR-like"/>
    <property type="match status" value="1"/>
</dbReference>
<dbReference type="Pfam" id="PF02335">
    <property type="entry name" value="Cytochrom_C552"/>
    <property type="match status" value="1"/>
</dbReference>
<evidence type="ECO:0000313" key="5">
    <source>
        <dbReference type="Proteomes" id="UP000482487"/>
    </source>
</evidence>
<keyword evidence="5" id="KW-1185">Reference proteome</keyword>
<dbReference type="GO" id="GO:0042597">
    <property type="term" value="C:periplasmic space"/>
    <property type="evidence" value="ECO:0007669"/>
    <property type="project" value="InterPro"/>
</dbReference>
<comment type="caution">
    <text evidence="4">The sequence shown here is derived from an EMBL/GenBank/DDBJ whole genome shotgun (WGS) entry which is preliminary data.</text>
</comment>
<dbReference type="InterPro" id="IPR023155">
    <property type="entry name" value="Cyt_c-552/4"/>
</dbReference>
<dbReference type="InterPro" id="IPR051829">
    <property type="entry name" value="Multiheme_Cytochr_ET"/>
</dbReference>
<dbReference type="Gene3D" id="1.25.10.10">
    <property type="entry name" value="Leucine-rich Repeat Variant"/>
    <property type="match status" value="1"/>
</dbReference>
<dbReference type="SUPFAM" id="SSF48371">
    <property type="entry name" value="ARM repeat"/>
    <property type="match status" value="1"/>
</dbReference>
<evidence type="ECO:0000259" key="3">
    <source>
        <dbReference type="Pfam" id="PF13435"/>
    </source>
</evidence>
<dbReference type="SUPFAM" id="SSF48695">
    <property type="entry name" value="Multiheme cytochromes"/>
    <property type="match status" value="1"/>
</dbReference>
<dbReference type="Pfam" id="PF13435">
    <property type="entry name" value="Cytochrome_C554"/>
    <property type="match status" value="1"/>
</dbReference>
<dbReference type="SMART" id="SM00028">
    <property type="entry name" value="TPR"/>
    <property type="match status" value="4"/>
</dbReference>
<dbReference type="Pfam" id="PF13646">
    <property type="entry name" value="HEAT_2"/>
    <property type="match status" value="1"/>
</dbReference>
<dbReference type="Proteomes" id="UP000482487">
    <property type="component" value="Unassembled WGS sequence"/>
</dbReference>
<feature type="domain" description="Cytochrome c-552/4" evidence="3">
    <location>
        <begin position="182"/>
        <end position="223"/>
    </location>
</feature>
<dbReference type="AlphaFoldDB" id="A0A7C9IQ54"/>
<dbReference type="InterPro" id="IPR011989">
    <property type="entry name" value="ARM-like"/>
</dbReference>
<evidence type="ECO:0000256" key="1">
    <source>
        <dbReference type="ARBA" id="ARBA00022729"/>
    </source>
</evidence>
<evidence type="ECO:0000313" key="4">
    <source>
        <dbReference type="EMBL" id="MYL85019.1"/>
    </source>
</evidence>
<dbReference type="EMBL" id="WVUD01000051">
    <property type="protein sequence ID" value="MYL85019.1"/>
    <property type="molecule type" value="Genomic_DNA"/>
</dbReference>
<dbReference type="InterPro" id="IPR036280">
    <property type="entry name" value="Multihaem_cyt_sf"/>
</dbReference>
<sequence length="728" mass="77426">MGLRTARRPGLVALLGLALAWLGGGLPGLAVAAQDPGFAGSSSCRPCHEQFYGLWSTSRHGLAMQPYTDALGAGLLTPQTEDLVAGERRYRAFLGPGQGFVRETGPAGDVTDYPMVQVLGGKNVCYFLTPLERGRLQTLPVAYDVAAKAWFDTVASGQRLGPHAPGTGAARRESLDWRDPAYTFNTACHDCHVSQLSTNYDAATDTYHTIWREPGINCETCHGPSDAHNAVCAAAPRGTAPEDLKILRIGKDFTTAQRNDACAACHAKMAPITAGFVPGERFFDHFDLILLENADYSPDGRDLGENFTFTSWLSSPCAHSGRLDCIFCHTSSGRFRQAADPDQACLPCHQDKAAGRDKHTRHGADSPGARCISCHMPKTRFARMARSDHSMRPPAPAATARFGSPNACQGCHTDKDAAWAGGHVRQWRTRDYQASVLARATLIEQARRRDFSALPAMLDYLAASDHDAVLAASLVRLLRVCPDARTWPALRAALTDASPLVRASAAASLGENREPPTLAALAKACADPVRLVRIRAAEALAGVLPQALPPDGRRAVTDATAELIATFSVRADDWTGSYNRGNFLLRSGDPAGAIAAYATAARLRPDATAPLVNAAMAKARQNDLAGAEAALRKARELDPQSAAVAYNLGLVLAQRGQAGEAAEALRAAFTLDATLAEAAYNLGLLLRATDPAEARELLRQAAALRPDNPKYAKAAQPLDPAVPGSGAP</sequence>
<gene>
    <name evidence="4" type="ORF">GTA51_18060</name>
</gene>
<dbReference type="PANTHER" id="PTHR35038:SF8">
    <property type="entry name" value="C-TYPE POLYHEME CYTOCHROME OMCC"/>
    <property type="match status" value="1"/>
</dbReference>
<dbReference type="PANTHER" id="PTHR35038">
    <property type="entry name" value="DISSIMILATORY SULFITE REDUCTASE SIRA"/>
    <property type="match status" value="1"/>
</dbReference>
<organism evidence="4 5">
    <name type="scientific">Solidesulfovibrio aerotolerans</name>
    <dbReference type="NCBI Taxonomy" id="295255"/>
    <lineage>
        <taxon>Bacteria</taxon>
        <taxon>Pseudomonadati</taxon>
        <taxon>Thermodesulfobacteriota</taxon>
        <taxon>Desulfovibrionia</taxon>
        <taxon>Desulfovibrionales</taxon>
        <taxon>Desulfovibrionaceae</taxon>
        <taxon>Solidesulfovibrio</taxon>
    </lineage>
</organism>
<dbReference type="InterPro" id="IPR011990">
    <property type="entry name" value="TPR-like_helical_dom_sf"/>
</dbReference>
<dbReference type="InterPro" id="IPR019734">
    <property type="entry name" value="TPR_rpt"/>
</dbReference>
<dbReference type="CDD" id="cd08168">
    <property type="entry name" value="Cytochrom_C3"/>
    <property type="match status" value="1"/>
</dbReference>
<keyword evidence="1" id="KW-0732">Signal</keyword>
<proteinExistence type="predicted"/>
<dbReference type="Gene3D" id="1.25.40.10">
    <property type="entry name" value="Tetratricopeptide repeat domain"/>
    <property type="match status" value="1"/>
</dbReference>
<reference evidence="4 5" key="1">
    <citation type="submission" date="2020-01" db="EMBL/GenBank/DDBJ databases">
        <title>Genome sequence of Desulfovibrio aerotolerans DSM 16695(T).</title>
        <authorList>
            <person name="Karnachuk O."/>
            <person name="Avakyan M."/>
            <person name="Mardanov A."/>
            <person name="Kadnikov V."/>
            <person name="Ravin N."/>
        </authorList>
    </citation>
    <scope>NUCLEOTIDE SEQUENCE [LARGE SCALE GENOMIC DNA]</scope>
    <source>
        <strain evidence="4 5">DSM 16695</strain>
    </source>
</reference>
<dbReference type="GO" id="GO:0042279">
    <property type="term" value="F:nitrite reductase (cytochrome, ammonia-forming) activity"/>
    <property type="evidence" value="ECO:0007669"/>
    <property type="project" value="InterPro"/>
</dbReference>
<protein>
    <submittedName>
        <fullName evidence="4">Ammonia-forming cytochrome c nitrite reductase subunit c552</fullName>
    </submittedName>
</protein>
<dbReference type="InterPro" id="IPR003321">
    <property type="entry name" value="Cyt_c552"/>
</dbReference>
<dbReference type="Gene3D" id="1.10.1130.10">
    <property type="entry name" value="Flavocytochrome C3, Chain A"/>
    <property type="match status" value="2"/>
</dbReference>